<dbReference type="Pfam" id="PF23559">
    <property type="entry name" value="WHD_DRP"/>
    <property type="match status" value="1"/>
</dbReference>
<evidence type="ECO:0008006" key="13">
    <source>
        <dbReference type="Google" id="ProtNLM"/>
    </source>
</evidence>
<dbReference type="InterPro" id="IPR056789">
    <property type="entry name" value="LRR_R13L1-DRL21"/>
</dbReference>
<keyword evidence="2" id="KW-0677">Repeat</keyword>
<dbReference type="GO" id="GO:0051707">
    <property type="term" value="P:response to other organism"/>
    <property type="evidence" value="ECO:0007669"/>
    <property type="project" value="UniProtKB-ARBA"/>
</dbReference>
<keyword evidence="1" id="KW-0433">Leucine-rich repeat</keyword>
<dbReference type="EMBL" id="CM010715">
    <property type="protein sequence ID" value="RZC47658.1"/>
    <property type="molecule type" value="Genomic_DNA"/>
</dbReference>
<dbReference type="SUPFAM" id="SSF52540">
    <property type="entry name" value="P-loop containing nucleoside triphosphate hydrolases"/>
    <property type="match status" value="1"/>
</dbReference>
<dbReference type="InterPro" id="IPR027417">
    <property type="entry name" value="P-loop_NTPase"/>
</dbReference>
<evidence type="ECO:0000259" key="9">
    <source>
        <dbReference type="Pfam" id="PF23598"/>
    </source>
</evidence>
<evidence type="ECO:0000259" key="10">
    <source>
        <dbReference type="Pfam" id="PF25019"/>
    </source>
</evidence>
<evidence type="ECO:0000256" key="5">
    <source>
        <dbReference type="ARBA" id="ARBA00022840"/>
    </source>
</evidence>
<sequence>MPIVEGILVNGVTEILKKLIPFIIQNICVAKGFKTELKNLQVTLEVVLTVIEDAETKQIDDIWLQRLKDVAYEAEDVLDDFSYEVMRRQHEAVCKRDKVCDFVSKSSNPILFGWRMGFKIRKINRKLGKIVIDADIKSKLLPNNTSSTSGHKQSSVQLERETTSYVNDTEIVGRKNEKSKMIDLLVNSSSLIDENLSTISIVGMGGLGKTALAQQVYNDDLVKRHFEPRIWVCVSKDESYFSVHKTLSDILEFITKTKCRDVPNVEELVRRVRENLTDKKYLLVLDDLWNVNVHEWLRLKDFLVVGAQGSKILVTTRLSKTGSTVRGAISPYGLRHLSTADCWSIIRQRAFACGGALESDPNMIKIGEEIAKKCCGLPLVAKTLGSLMWLKNKEKEWVSIMENEIFVNLSEDENNVIPVLKLSYNNLSSNLKQCFSFCSIFPKGYVFERETLVQLWMAEGFLQPSDDEENKISMEDVGDDYFSNLLSSSFFQDVKNDECGNIVSCKMHDLIHDLALSVSNCECLLLKASKMKDVPSVRHLGLVLDDDGLTASQNLLRKSKRLCTLLTFLRGRSEDIEGVFSECKHLRVLDVSGSFMGDSLPVSVGRLRNLRYLNLSFPKNYQSHETLNERSVSVLYSLQTLVLSEWASLRELPSNIGFLKHLRHLYLERSKIKALPDSITSLHKLQTLNLFGCTYFRRLPVNIGIMKDLRHLNLYSTGIRELPRSITSCSNLEKLQLGESYLEELPDNLGDLQNLVLLDVSSTPIKEVPESIILLRNLTSLNFNNCGNLHKFPKDIGAAMRHVRILDIGTTQIRTLPDLYELSSLEYVDLGKAMLPRDVRNWNKLEHLKYDGHRKISSKGLGQLTKLKTLHEYIVGEGTTVGELRDLRLLRETLEIYNLENVRGGTEEARGANLNQKQNISSLELYWSTGNFVGNDLDNADELVLEGLQPHSNLKSLTIGGFRGVKLPSWMKMNTILLSLPNLTEIELRNCSRCEQIVGLGQLPKLWKLLLCNMPELQGWEESSLSSSFPCLKKLSIEICPKLVTVPDVALKHDLAHLQINGISELEFLPLQNLQPELKYLKIWGCPKFQGFHSNEEESNLNNISVATNSSLEDSIYLEEFQIQCPQERNSLSVDLQCIRDLQDFKIGWFSEEPGSFPFSIEQFSSFASLQRLEVDGCSKLKVLPEQLQHLTRLKEFTISNMGLDMVVLPEWIGDLSRLVRLETRNCENLVHMPSKETMLRLKFLKFLFIEACPLLEQSCNYQAGEDWDKISHIKYIRLRIAEAGGLGVANSYIAQIMGSKAMEGGSIAKLPLDGATPKAQKHFFYFNLTHVGPQNIMVKPGEKIWSSPAQGRFLKGNHLIKFVKMVKRAQRDFSDD</sequence>
<dbReference type="FunFam" id="1.10.10.10:FF:000322">
    <property type="entry name" value="Probable disease resistance protein At1g63360"/>
    <property type="match status" value="1"/>
</dbReference>
<feature type="domain" description="Disease resistance protein winged helix" evidence="8">
    <location>
        <begin position="440"/>
        <end position="515"/>
    </location>
</feature>
<evidence type="ECO:0000256" key="4">
    <source>
        <dbReference type="ARBA" id="ARBA00022821"/>
    </source>
</evidence>
<evidence type="ECO:0000259" key="6">
    <source>
        <dbReference type="Pfam" id="PF00931"/>
    </source>
</evidence>
<dbReference type="InterPro" id="IPR041118">
    <property type="entry name" value="Rx_N"/>
</dbReference>
<feature type="domain" description="Disease resistance N-terminal" evidence="7">
    <location>
        <begin position="12"/>
        <end position="92"/>
    </location>
</feature>
<dbReference type="Pfam" id="PF23598">
    <property type="entry name" value="LRR_14"/>
    <property type="match status" value="1"/>
</dbReference>
<dbReference type="SUPFAM" id="SSF52058">
    <property type="entry name" value="L domain-like"/>
    <property type="match status" value="3"/>
</dbReference>
<evidence type="ECO:0000259" key="7">
    <source>
        <dbReference type="Pfam" id="PF18052"/>
    </source>
</evidence>
<dbReference type="GO" id="GO:0043531">
    <property type="term" value="F:ADP binding"/>
    <property type="evidence" value="ECO:0007669"/>
    <property type="project" value="InterPro"/>
</dbReference>
<feature type="domain" description="NB-ARC" evidence="6">
    <location>
        <begin position="191"/>
        <end position="351"/>
    </location>
</feature>
<evidence type="ECO:0000256" key="2">
    <source>
        <dbReference type="ARBA" id="ARBA00022737"/>
    </source>
</evidence>
<keyword evidence="5" id="KW-0067">ATP-binding</keyword>
<evidence type="ECO:0000313" key="11">
    <source>
        <dbReference type="EMBL" id="RZC47658.1"/>
    </source>
</evidence>
<dbReference type="InterPro" id="IPR036388">
    <property type="entry name" value="WH-like_DNA-bd_sf"/>
</dbReference>
<organism evidence="11 12">
    <name type="scientific">Papaver somniferum</name>
    <name type="common">Opium poppy</name>
    <dbReference type="NCBI Taxonomy" id="3469"/>
    <lineage>
        <taxon>Eukaryota</taxon>
        <taxon>Viridiplantae</taxon>
        <taxon>Streptophyta</taxon>
        <taxon>Embryophyta</taxon>
        <taxon>Tracheophyta</taxon>
        <taxon>Spermatophyta</taxon>
        <taxon>Magnoliopsida</taxon>
        <taxon>Ranunculales</taxon>
        <taxon>Papaveraceae</taxon>
        <taxon>Papaveroideae</taxon>
        <taxon>Papaver</taxon>
    </lineage>
</organism>
<keyword evidence="3" id="KW-0547">Nucleotide-binding</keyword>
<dbReference type="InterPro" id="IPR002182">
    <property type="entry name" value="NB-ARC"/>
</dbReference>
<reference evidence="11 12" key="1">
    <citation type="journal article" date="2018" name="Science">
        <title>The opium poppy genome and morphinan production.</title>
        <authorList>
            <person name="Guo L."/>
            <person name="Winzer T."/>
            <person name="Yang X."/>
            <person name="Li Y."/>
            <person name="Ning Z."/>
            <person name="He Z."/>
            <person name="Teodor R."/>
            <person name="Lu Y."/>
            <person name="Bowser T.A."/>
            <person name="Graham I.A."/>
            <person name="Ye K."/>
        </authorList>
    </citation>
    <scope>NUCLEOTIDE SEQUENCE [LARGE SCALE GENOMIC DNA]</scope>
    <source>
        <strain evidence="12">cv. HN1</strain>
        <tissue evidence="11">Leaves</tissue>
    </source>
</reference>
<dbReference type="Gene3D" id="3.80.10.10">
    <property type="entry name" value="Ribonuclease Inhibitor"/>
    <property type="match status" value="3"/>
</dbReference>
<keyword evidence="12" id="KW-1185">Reference proteome</keyword>
<dbReference type="PRINTS" id="PR00364">
    <property type="entry name" value="DISEASERSIST"/>
</dbReference>
<dbReference type="Gene3D" id="3.40.50.300">
    <property type="entry name" value="P-loop containing nucleotide triphosphate hydrolases"/>
    <property type="match status" value="1"/>
</dbReference>
<dbReference type="Pfam" id="PF00931">
    <property type="entry name" value="NB-ARC"/>
    <property type="match status" value="1"/>
</dbReference>
<dbReference type="GO" id="GO:0005524">
    <property type="term" value="F:ATP binding"/>
    <property type="evidence" value="ECO:0007669"/>
    <property type="project" value="UniProtKB-KW"/>
</dbReference>
<dbReference type="InterPro" id="IPR032675">
    <property type="entry name" value="LRR_dom_sf"/>
</dbReference>
<dbReference type="InterPro" id="IPR042197">
    <property type="entry name" value="Apaf_helical"/>
</dbReference>
<dbReference type="Gene3D" id="1.20.5.4130">
    <property type="match status" value="1"/>
</dbReference>
<evidence type="ECO:0000256" key="3">
    <source>
        <dbReference type="ARBA" id="ARBA00022741"/>
    </source>
</evidence>
<dbReference type="PANTHER" id="PTHR36766">
    <property type="entry name" value="PLANT BROAD-SPECTRUM MILDEW RESISTANCE PROTEIN RPW8"/>
    <property type="match status" value="1"/>
</dbReference>
<keyword evidence="4" id="KW-0611">Plant defense</keyword>
<dbReference type="GO" id="GO:0006952">
    <property type="term" value="P:defense response"/>
    <property type="evidence" value="ECO:0007669"/>
    <property type="project" value="UniProtKB-KW"/>
</dbReference>
<evidence type="ECO:0000256" key="1">
    <source>
        <dbReference type="ARBA" id="ARBA00022614"/>
    </source>
</evidence>
<dbReference type="Pfam" id="PF18052">
    <property type="entry name" value="Rx_N"/>
    <property type="match status" value="1"/>
</dbReference>
<dbReference type="STRING" id="3469.A0A4Y7IJP0"/>
<dbReference type="Gene3D" id="1.10.8.430">
    <property type="entry name" value="Helical domain of apoptotic protease-activating factors"/>
    <property type="match status" value="1"/>
</dbReference>
<dbReference type="Pfam" id="PF25019">
    <property type="entry name" value="LRR_R13L1-DRL21"/>
    <property type="match status" value="1"/>
</dbReference>
<evidence type="ECO:0000259" key="8">
    <source>
        <dbReference type="Pfam" id="PF23559"/>
    </source>
</evidence>
<gene>
    <name evidence="11" type="ORF">C5167_040601</name>
</gene>
<name>A0A4Y7IJP0_PAPSO</name>
<accession>A0A4Y7IJP0</accession>
<dbReference type="InterPro" id="IPR058922">
    <property type="entry name" value="WHD_DRP"/>
</dbReference>
<dbReference type="PANTHER" id="PTHR36766:SF70">
    <property type="entry name" value="DISEASE RESISTANCE PROTEIN RGA4"/>
    <property type="match status" value="1"/>
</dbReference>
<evidence type="ECO:0000313" key="12">
    <source>
        <dbReference type="Proteomes" id="UP000316621"/>
    </source>
</evidence>
<dbReference type="OMA" id="WVSIMEN"/>
<feature type="domain" description="Disease resistance R13L4/SHOC-2-like LRR" evidence="9">
    <location>
        <begin position="580"/>
        <end position="691"/>
    </location>
</feature>
<proteinExistence type="predicted"/>
<feature type="domain" description="R13L1/DRL21-like LRR repeat region" evidence="10">
    <location>
        <begin position="882"/>
        <end position="1014"/>
    </location>
</feature>
<dbReference type="InterPro" id="IPR003591">
    <property type="entry name" value="Leu-rich_rpt_typical-subtyp"/>
</dbReference>
<dbReference type="InterPro" id="IPR055414">
    <property type="entry name" value="LRR_R13L4/SHOC2-like"/>
</dbReference>
<dbReference type="Gramene" id="RZC47658">
    <property type="protein sequence ID" value="RZC47658"/>
    <property type="gene ID" value="C5167_040601"/>
</dbReference>
<dbReference type="Gene3D" id="1.10.10.10">
    <property type="entry name" value="Winged helix-like DNA-binding domain superfamily/Winged helix DNA-binding domain"/>
    <property type="match status" value="1"/>
</dbReference>
<protein>
    <recommendedName>
        <fullName evidence="13">NB-ARC domain-containing protein</fullName>
    </recommendedName>
</protein>
<dbReference type="SMART" id="SM00369">
    <property type="entry name" value="LRR_TYP"/>
    <property type="match status" value="4"/>
</dbReference>
<dbReference type="Proteomes" id="UP000316621">
    <property type="component" value="Chromosome 1"/>
</dbReference>